<keyword evidence="2" id="KW-0472">Membrane</keyword>
<dbReference type="InterPro" id="IPR023393">
    <property type="entry name" value="START-like_dom_sf"/>
</dbReference>
<dbReference type="Proteomes" id="UP001165085">
    <property type="component" value="Unassembled WGS sequence"/>
</dbReference>
<feature type="region of interest" description="Disordered" evidence="1">
    <location>
        <begin position="1211"/>
        <end position="1273"/>
    </location>
</feature>
<dbReference type="EMBL" id="BRXY01000347">
    <property type="protein sequence ID" value="GMH88808.1"/>
    <property type="molecule type" value="Genomic_DNA"/>
</dbReference>
<feature type="transmembrane region" description="Helical" evidence="2">
    <location>
        <begin position="892"/>
        <end position="914"/>
    </location>
</feature>
<feature type="transmembrane region" description="Helical" evidence="2">
    <location>
        <begin position="1037"/>
        <end position="1056"/>
    </location>
</feature>
<protein>
    <recommendedName>
        <fullName evidence="5">START domain-containing protein</fullName>
    </recommendedName>
</protein>
<feature type="transmembrane region" description="Helical" evidence="2">
    <location>
        <begin position="791"/>
        <end position="809"/>
    </location>
</feature>
<dbReference type="OrthoDB" id="5403181at2759"/>
<organism evidence="3 4">
    <name type="scientific">Triparma strigata</name>
    <dbReference type="NCBI Taxonomy" id="1606541"/>
    <lineage>
        <taxon>Eukaryota</taxon>
        <taxon>Sar</taxon>
        <taxon>Stramenopiles</taxon>
        <taxon>Ochrophyta</taxon>
        <taxon>Bolidophyceae</taxon>
        <taxon>Parmales</taxon>
        <taxon>Triparmaceae</taxon>
        <taxon>Triparma</taxon>
    </lineage>
</organism>
<accession>A0A9W7BLH2</accession>
<evidence type="ECO:0008006" key="5">
    <source>
        <dbReference type="Google" id="ProtNLM"/>
    </source>
</evidence>
<keyword evidence="2" id="KW-1133">Transmembrane helix</keyword>
<dbReference type="Gene3D" id="3.30.530.20">
    <property type="match status" value="2"/>
</dbReference>
<dbReference type="SUPFAM" id="SSF55961">
    <property type="entry name" value="Bet v1-like"/>
    <property type="match status" value="2"/>
</dbReference>
<evidence type="ECO:0000256" key="1">
    <source>
        <dbReference type="SAM" id="MobiDB-lite"/>
    </source>
</evidence>
<keyword evidence="4" id="KW-1185">Reference proteome</keyword>
<evidence type="ECO:0000256" key="2">
    <source>
        <dbReference type="SAM" id="Phobius"/>
    </source>
</evidence>
<gene>
    <name evidence="3" type="ORF">TrST_g6219</name>
</gene>
<feature type="transmembrane region" description="Helical" evidence="2">
    <location>
        <begin position="1068"/>
        <end position="1092"/>
    </location>
</feature>
<evidence type="ECO:0000313" key="3">
    <source>
        <dbReference type="EMBL" id="GMH88808.1"/>
    </source>
</evidence>
<sequence>MVDFVVKQHLFGDAKEVQEKFRRNGPEVDREGVQHLAGVIRARRGVTPMEDQVPIFQRCRKFLGEDSEEEWKALQGYSSQEVEMKVRHLKPERGESNVGTGKAIGVVDCSAEELAAWVMDFCSVERMRISKKEGNPARLEIRKRRRENERTFAIVKRMPAPLENRDFVFRQVWNAEKGKVSVAIESITGGEVDYGVALRTTRGLIRGLWVIEDLPTRSGFKQCRATFVTHIDEAGFIPTWVSDKKIPASLGAVQEAINEFRQDKQVDAADLRKLTTSIEAGWREEVYSQEEQRLIDAGKATMASTATESSKEKEKVLESGDPLVSIKTNHLGDDKLVTGIAESVVDGEMEELAAFELSRTSRELAVSLRSDGVLKNIVKEVNGHSFYQLQERDLRVPGFKHREWRSVVVWKKEDEGNLIVCYADTDALDEEHPRDPIVVAGTARTTWVYERLPEVEGIPQTRVKFASRVDAKGVPSFVVNRLIKSAGKRLTDMRAKFDKSLEFDAGRRAEVVRMLKQEKEKATGDAKALKTFESLFAEKSGWERPLSDFGAADSKLQVDRLTGRVWGSQSVNVRASKEEVAAFIFDFGSRAMMGISGDVQRTFEDVKENRLVPLEAYKVEDGRALAHELLWKASSSKERMERLEEVSEKSRALRELYMRHPWVKAMMSAALKGKLRSNRVVGTKLVCVSKEEAIQIGKNLVPSLMTEQLAVAGVNAWRVQNRAVKELMEEQEWFEPMIVVVSKAIVKAAAWGLMARVIVGAILSVSDLITDFFVLWEFWDGGEEMLAFRNAQLAILAASFGFQLGLVAVQNRKKGWRRLMKESGFVLTGMKMPWDAYRIASGAEQEKDTEFDPMTEMTFTKCIEMFAESIPGIIIQTSSIVKSLNSGESIKVTVLLSLLISLLSSGFISATISYDFDTDPKKRAQQPEFYGFVPDSQSFRAILFMIMIQLSTVQVLIKSVLIVILGYIDWTYPLIYLTGDMALYLMYKVARRDFTYWVPLEGVMGFVGSLVARILLKFVVDFAAIIHYRHPYEVGGLFFTVNMFLPLVGMVLVLTLDLAKEAFSEATLNLLTSLTYVLGGCLFVFFSLFLLLMNAEYRHTFFNTESAIQMTRRVFLEEGGDDLSKCIIFGVTRAYWLPFENRVAAWVHEGWETWEEEKPDWFTDLWRASVPKYMIPRRKQSEGLGSPELQAAQKGRRKSFAEALFSGDATLNPTKAAPEVHSSGSGGGTGSRRGSRAGINKERSVSGQHLRRGSKFGGTMTNNKVAPASKAATRPAFDKEEFLKKMGNVKNHEAIPVWGDSARATLEPSGNCAA</sequence>
<evidence type="ECO:0000313" key="4">
    <source>
        <dbReference type="Proteomes" id="UP001165085"/>
    </source>
</evidence>
<feature type="non-terminal residue" evidence="3">
    <location>
        <position position="1314"/>
    </location>
</feature>
<feature type="transmembrane region" description="Helical" evidence="2">
    <location>
        <begin position="996"/>
        <end position="1016"/>
    </location>
</feature>
<reference evidence="4" key="1">
    <citation type="journal article" date="2023" name="Commun. Biol.">
        <title>Genome analysis of Parmales, the sister group of diatoms, reveals the evolutionary specialization of diatoms from phago-mixotrophs to photoautotrophs.</title>
        <authorList>
            <person name="Ban H."/>
            <person name="Sato S."/>
            <person name="Yoshikawa S."/>
            <person name="Yamada K."/>
            <person name="Nakamura Y."/>
            <person name="Ichinomiya M."/>
            <person name="Sato N."/>
            <person name="Blanc-Mathieu R."/>
            <person name="Endo H."/>
            <person name="Kuwata A."/>
            <person name="Ogata H."/>
        </authorList>
    </citation>
    <scope>NUCLEOTIDE SEQUENCE [LARGE SCALE GENOMIC DNA]</scope>
    <source>
        <strain evidence="4">NIES 3701</strain>
    </source>
</reference>
<feature type="transmembrane region" description="Helical" evidence="2">
    <location>
        <begin position="941"/>
        <end position="967"/>
    </location>
</feature>
<comment type="caution">
    <text evidence="3">The sequence shown here is derived from an EMBL/GenBank/DDBJ whole genome shotgun (WGS) entry which is preliminary data.</text>
</comment>
<keyword evidence="2" id="KW-0812">Transmembrane</keyword>
<name>A0A9W7BLH2_9STRA</name>
<proteinExistence type="predicted"/>